<keyword evidence="2" id="KW-1185">Reference proteome</keyword>
<dbReference type="Proteomes" id="UP000233837">
    <property type="component" value="Unassembled WGS sequence"/>
</dbReference>
<gene>
    <name evidence="1" type="ORF">MA16_Dca029074</name>
</gene>
<dbReference type="EMBL" id="KZ505085">
    <property type="protein sequence ID" value="PKU60497.1"/>
    <property type="molecule type" value="Genomic_DNA"/>
</dbReference>
<evidence type="ECO:0000313" key="1">
    <source>
        <dbReference type="EMBL" id="PKU60497.1"/>
    </source>
</evidence>
<proteinExistence type="predicted"/>
<accession>A0A2I0VAR8</accession>
<dbReference type="AlphaFoldDB" id="A0A2I0VAR8"/>
<name>A0A2I0VAR8_9ASPA</name>
<evidence type="ECO:0000313" key="2">
    <source>
        <dbReference type="Proteomes" id="UP000233837"/>
    </source>
</evidence>
<sequence length="122" mass="13744">MDLRVATKPVFISEDSTLSLKVFEHYLSNEPPLVSLESNFRAAQLDLYLVECVIPDSYILPVIASSYQDKDHFYPSWINLLDDATPTKRLLSTLTETTYRSALVAKSVFIPPPTPVPLDQTL</sequence>
<protein>
    <submittedName>
        <fullName evidence="1">Uncharacterized protein</fullName>
    </submittedName>
</protein>
<reference evidence="1 2" key="2">
    <citation type="journal article" date="2017" name="Nature">
        <title>The Apostasia genome and the evolution of orchids.</title>
        <authorList>
            <person name="Zhang G.Q."/>
            <person name="Liu K.W."/>
            <person name="Li Z."/>
            <person name="Lohaus R."/>
            <person name="Hsiao Y.Y."/>
            <person name="Niu S.C."/>
            <person name="Wang J.Y."/>
            <person name="Lin Y.C."/>
            <person name="Xu Q."/>
            <person name="Chen L.J."/>
            <person name="Yoshida K."/>
            <person name="Fujiwara S."/>
            <person name="Wang Z.W."/>
            <person name="Zhang Y.Q."/>
            <person name="Mitsuda N."/>
            <person name="Wang M."/>
            <person name="Liu G.H."/>
            <person name="Pecoraro L."/>
            <person name="Huang H.X."/>
            <person name="Xiao X.J."/>
            <person name="Lin M."/>
            <person name="Wu X.Y."/>
            <person name="Wu W.L."/>
            <person name="Chen Y.Y."/>
            <person name="Chang S.B."/>
            <person name="Sakamoto S."/>
            <person name="Ohme-Takagi M."/>
            <person name="Yagi M."/>
            <person name="Zeng S.J."/>
            <person name="Shen C.Y."/>
            <person name="Yeh C.M."/>
            <person name="Luo Y.B."/>
            <person name="Tsai W.C."/>
            <person name="Van de Peer Y."/>
            <person name="Liu Z.J."/>
        </authorList>
    </citation>
    <scope>NUCLEOTIDE SEQUENCE [LARGE SCALE GENOMIC DNA]</scope>
    <source>
        <tissue evidence="1">The whole plant</tissue>
    </source>
</reference>
<organism evidence="1 2">
    <name type="scientific">Dendrobium catenatum</name>
    <dbReference type="NCBI Taxonomy" id="906689"/>
    <lineage>
        <taxon>Eukaryota</taxon>
        <taxon>Viridiplantae</taxon>
        <taxon>Streptophyta</taxon>
        <taxon>Embryophyta</taxon>
        <taxon>Tracheophyta</taxon>
        <taxon>Spermatophyta</taxon>
        <taxon>Magnoliopsida</taxon>
        <taxon>Liliopsida</taxon>
        <taxon>Asparagales</taxon>
        <taxon>Orchidaceae</taxon>
        <taxon>Epidendroideae</taxon>
        <taxon>Malaxideae</taxon>
        <taxon>Dendrobiinae</taxon>
        <taxon>Dendrobium</taxon>
    </lineage>
</organism>
<reference evidence="1 2" key="1">
    <citation type="journal article" date="2016" name="Sci. Rep.">
        <title>The Dendrobium catenatum Lindl. genome sequence provides insights into polysaccharide synthase, floral development and adaptive evolution.</title>
        <authorList>
            <person name="Zhang G.Q."/>
            <person name="Xu Q."/>
            <person name="Bian C."/>
            <person name="Tsai W.C."/>
            <person name="Yeh C.M."/>
            <person name="Liu K.W."/>
            <person name="Yoshida K."/>
            <person name="Zhang L.S."/>
            <person name="Chang S.B."/>
            <person name="Chen F."/>
            <person name="Shi Y."/>
            <person name="Su Y.Y."/>
            <person name="Zhang Y.Q."/>
            <person name="Chen L.J."/>
            <person name="Yin Y."/>
            <person name="Lin M."/>
            <person name="Huang H."/>
            <person name="Deng H."/>
            <person name="Wang Z.W."/>
            <person name="Zhu S.L."/>
            <person name="Zhao X."/>
            <person name="Deng C."/>
            <person name="Niu S.C."/>
            <person name="Huang J."/>
            <person name="Wang M."/>
            <person name="Liu G.H."/>
            <person name="Yang H.J."/>
            <person name="Xiao X.J."/>
            <person name="Hsiao Y.Y."/>
            <person name="Wu W.L."/>
            <person name="Chen Y.Y."/>
            <person name="Mitsuda N."/>
            <person name="Ohme-Takagi M."/>
            <person name="Luo Y.B."/>
            <person name="Van de Peer Y."/>
            <person name="Liu Z.J."/>
        </authorList>
    </citation>
    <scope>NUCLEOTIDE SEQUENCE [LARGE SCALE GENOMIC DNA]</scope>
    <source>
        <tissue evidence="1">The whole plant</tissue>
    </source>
</reference>